<dbReference type="PANTHER" id="PTHR12083">
    <property type="entry name" value="BIFUNCTIONAL POLYNUCLEOTIDE PHOSPHATASE/KINASE"/>
    <property type="match status" value="1"/>
</dbReference>
<dbReference type="KEGG" id="bdw:94334373"/>
<keyword evidence="1" id="KW-0808">Transferase</keyword>
<evidence type="ECO:0000313" key="1">
    <source>
        <dbReference type="EMBL" id="KAK2197078.1"/>
    </source>
</evidence>
<dbReference type="EMBL" id="JALLKP010000001">
    <property type="protein sequence ID" value="KAK2197078.1"/>
    <property type="molecule type" value="Genomic_DNA"/>
</dbReference>
<dbReference type="InterPro" id="IPR023214">
    <property type="entry name" value="HAD_sf"/>
</dbReference>
<dbReference type="GeneID" id="94334373"/>
<keyword evidence="2" id="KW-1185">Reference proteome</keyword>
<dbReference type="Gene3D" id="3.40.50.1000">
    <property type="entry name" value="HAD superfamily/HAD-like"/>
    <property type="match status" value="1"/>
</dbReference>
<protein>
    <submittedName>
        <fullName evidence="1">Bifunctional HAD superfamily/Polynucleotide kinase 3 phosphatase</fullName>
    </submittedName>
</protein>
<dbReference type="GO" id="GO:0046403">
    <property type="term" value="F:polynucleotide 3'-phosphatase activity"/>
    <property type="evidence" value="ECO:0007669"/>
    <property type="project" value="TreeGrafter"/>
</dbReference>
<evidence type="ECO:0000313" key="2">
    <source>
        <dbReference type="Proteomes" id="UP001214638"/>
    </source>
</evidence>
<comment type="caution">
    <text evidence="1">The sequence shown here is derived from an EMBL/GenBank/DDBJ whole genome shotgun (WGS) entry which is preliminary data.</text>
</comment>
<dbReference type="AlphaFoldDB" id="A0AAD9UPH5"/>
<dbReference type="GO" id="GO:0006281">
    <property type="term" value="P:DNA repair"/>
    <property type="evidence" value="ECO:0007669"/>
    <property type="project" value="TreeGrafter"/>
</dbReference>
<keyword evidence="1" id="KW-0418">Kinase</keyword>
<name>A0AAD9UPH5_9APIC</name>
<accession>A0AAD9UPH5</accession>
<reference evidence="1" key="1">
    <citation type="journal article" date="2023" name="Nat. Microbiol.">
        <title>Babesia duncani multi-omics identifies virulence factors and drug targets.</title>
        <authorList>
            <person name="Singh P."/>
            <person name="Lonardi S."/>
            <person name="Liang Q."/>
            <person name="Vydyam P."/>
            <person name="Khabirova E."/>
            <person name="Fang T."/>
            <person name="Gihaz S."/>
            <person name="Thekkiniath J."/>
            <person name="Munshi M."/>
            <person name="Abel S."/>
            <person name="Ciampossin L."/>
            <person name="Batugedara G."/>
            <person name="Gupta M."/>
            <person name="Lu X.M."/>
            <person name="Lenz T."/>
            <person name="Chakravarty S."/>
            <person name="Cornillot E."/>
            <person name="Hu Y."/>
            <person name="Ma W."/>
            <person name="Gonzalez L.M."/>
            <person name="Sanchez S."/>
            <person name="Estrada K."/>
            <person name="Sanchez-Flores A."/>
            <person name="Montero E."/>
            <person name="Harb O.S."/>
            <person name="Le Roch K.G."/>
            <person name="Mamoun C.B."/>
        </authorList>
    </citation>
    <scope>NUCLEOTIDE SEQUENCE</scope>
    <source>
        <strain evidence="1">WA1</strain>
    </source>
</reference>
<dbReference type="GO" id="GO:0003690">
    <property type="term" value="F:double-stranded DNA binding"/>
    <property type="evidence" value="ECO:0007669"/>
    <property type="project" value="TreeGrafter"/>
</dbReference>
<dbReference type="InterPro" id="IPR013954">
    <property type="entry name" value="PNK3P"/>
</dbReference>
<dbReference type="RefSeq" id="XP_067803920.1">
    <property type="nucleotide sequence ID" value="XM_067945129.1"/>
</dbReference>
<gene>
    <name evidence="1" type="ORF">BdWA1_000075</name>
</gene>
<sequence>MMDFFQKQLNGGLTINRSESFYCGDAAGREWTREESINMAKHILERFKHLTLEKMPYMTRKRDNKITRCNAALVMSRLSVKGLASRFTRDFSNCDLLFAINNKLDFYTPEEYFIGLLILVGIYSSGKTTLCNTKLQWARRLSHVGLKCAK</sequence>
<dbReference type="Proteomes" id="UP001214638">
    <property type="component" value="Unassembled WGS sequence"/>
</dbReference>
<organism evidence="1 2">
    <name type="scientific">Babesia duncani</name>
    <dbReference type="NCBI Taxonomy" id="323732"/>
    <lineage>
        <taxon>Eukaryota</taxon>
        <taxon>Sar</taxon>
        <taxon>Alveolata</taxon>
        <taxon>Apicomplexa</taxon>
        <taxon>Aconoidasida</taxon>
        <taxon>Piroplasmida</taxon>
        <taxon>Babesiidae</taxon>
        <taxon>Babesia</taxon>
    </lineage>
</organism>
<dbReference type="PANTHER" id="PTHR12083:SF9">
    <property type="entry name" value="BIFUNCTIONAL POLYNUCLEOTIDE PHOSPHATASE_KINASE"/>
    <property type="match status" value="1"/>
</dbReference>
<dbReference type="Pfam" id="PF08645">
    <property type="entry name" value="PNK3P"/>
    <property type="match status" value="1"/>
</dbReference>
<proteinExistence type="predicted"/>
<dbReference type="GO" id="GO:0046404">
    <property type="term" value="F:ATP-dependent polydeoxyribonucleotide 5'-hydroxyl-kinase activity"/>
    <property type="evidence" value="ECO:0007669"/>
    <property type="project" value="TreeGrafter"/>
</dbReference>